<evidence type="ECO:0000313" key="1">
    <source>
        <dbReference type="EMBL" id="MBA6149661.1"/>
    </source>
</evidence>
<name>A0A7W2LZC9_9PSED</name>
<evidence type="ECO:0000313" key="2">
    <source>
        <dbReference type="Proteomes" id="UP000577346"/>
    </source>
</evidence>
<dbReference type="EMBL" id="JACGDA010000048">
    <property type="protein sequence ID" value="MBA6149661.1"/>
    <property type="molecule type" value="Genomic_DNA"/>
</dbReference>
<dbReference type="AlphaFoldDB" id="A0A7W2LZC9"/>
<gene>
    <name evidence="1" type="ORF">H4C15_19470</name>
</gene>
<sequence>MASITNISSHRIDLADLSLAPGEAIEHFDDREAERLKSTNYYRAGWITIGPSPEPQQEEPHDAD</sequence>
<dbReference type="RefSeq" id="WP_182337004.1">
    <property type="nucleotide sequence ID" value="NZ_JACGDA010000048.1"/>
</dbReference>
<reference evidence="1 2" key="1">
    <citation type="submission" date="2020-07" db="EMBL/GenBank/DDBJ databases">
        <title>Diversity of carbapenemase encoding genes among Pseudomonas putida group clinical isolates in a tertiary Brazilian hospital.</title>
        <authorList>
            <person name="Alberto-Lei F."/>
            <person name="Nodari C.S."/>
            <person name="Streling A.P."/>
            <person name="Paulino J.T."/>
            <person name="Bessa-Neto F.O."/>
            <person name="Cayo R."/>
            <person name="Gales A.C."/>
        </authorList>
    </citation>
    <scope>NUCLEOTIDE SEQUENCE [LARGE SCALE GENOMIC DNA]</scope>
    <source>
        <strain evidence="1 2">11213</strain>
    </source>
</reference>
<dbReference type="Proteomes" id="UP000577346">
    <property type="component" value="Unassembled WGS sequence"/>
</dbReference>
<comment type="caution">
    <text evidence="1">The sequence shown here is derived from an EMBL/GenBank/DDBJ whole genome shotgun (WGS) entry which is preliminary data.</text>
</comment>
<organism evidence="1 2">
    <name type="scientific">Pseudomonas juntendi</name>
    <dbReference type="NCBI Taxonomy" id="2666183"/>
    <lineage>
        <taxon>Bacteria</taxon>
        <taxon>Pseudomonadati</taxon>
        <taxon>Pseudomonadota</taxon>
        <taxon>Gammaproteobacteria</taxon>
        <taxon>Pseudomonadales</taxon>
        <taxon>Pseudomonadaceae</taxon>
        <taxon>Pseudomonas</taxon>
    </lineage>
</organism>
<proteinExistence type="predicted"/>
<protein>
    <submittedName>
        <fullName evidence="1">Uncharacterized protein</fullName>
    </submittedName>
</protein>
<accession>A0A7W2LZC9</accession>